<gene>
    <name evidence="1" type="ORF">HSBAA_29830</name>
</gene>
<dbReference type="AlphaFoldDB" id="A0A455U823"/>
<dbReference type="KEGG" id="hsr:HSBAA_29830"/>
<dbReference type="Proteomes" id="UP000320231">
    <property type="component" value="Chromosome"/>
</dbReference>
<evidence type="ECO:0000313" key="1">
    <source>
        <dbReference type="EMBL" id="BBI61677.1"/>
    </source>
</evidence>
<sequence length="237" mass="26775">MDERFDFLDEWSNYSVSFERMFADALLGSRDEAFSQAKARHTALKTMVEEADSHFDNALTVRQNAMLMVCRSIAALSVGLAEEILKAPISEEARQLVDRHIAFTADRLHRDAESRVEQFRLDMKRIALVARSMRDENAWDASAALLRARESVEITSSISRDALGRRQHTERFTKLLVRGLGIAILTDTVLVSSDAEAFAVIDFDGNAVRVIERADYEIGRVSLFHPQATRYLLPQGK</sequence>
<reference evidence="1 2" key="1">
    <citation type="journal article" date="2019" name="Microbiol. Resour. Announc.">
        <title>Complete Genome Sequence of Halomonas sulfidaeris Strain Esulfide1 Isolated from a Metal Sulfide Rock at a Depth of 2,200 Meters, Obtained Using Nanopore Sequencing.</title>
        <authorList>
            <person name="Saito M."/>
            <person name="Nishigata A."/>
            <person name="Galipon J."/>
            <person name="Arakawa K."/>
        </authorList>
    </citation>
    <scope>NUCLEOTIDE SEQUENCE [LARGE SCALE GENOMIC DNA]</scope>
    <source>
        <strain evidence="1 2">ATCC BAA-803</strain>
    </source>
</reference>
<organism evidence="1 2">
    <name type="scientific">Vreelandella sulfidaeris</name>
    <dbReference type="NCBI Taxonomy" id="115553"/>
    <lineage>
        <taxon>Bacteria</taxon>
        <taxon>Pseudomonadati</taxon>
        <taxon>Pseudomonadota</taxon>
        <taxon>Gammaproteobacteria</taxon>
        <taxon>Oceanospirillales</taxon>
        <taxon>Halomonadaceae</taxon>
        <taxon>Vreelandella</taxon>
    </lineage>
</organism>
<evidence type="ECO:0000313" key="2">
    <source>
        <dbReference type="Proteomes" id="UP000320231"/>
    </source>
</evidence>
<protein>
    <submittedName>
        <fullName evidence="1">Uncharacterized protein</fullName>
    </submittedName>
</protein>
<dbReference type="EMBL" id="AP019514">
    <property type="protein sequence ID" value="BBI61677.1"/>
    <property type="molecule type" value="Genomic_DNA"/>
</dbReference>
<proteinExistence type="predicted"/>
<accession>A0A455U823</accession>
<name>A0A455U823_9GAMM</name>